<sequence>MFNNEGKIDSASPYYLRSGDQPGNLITHVLLQNNNYHGWSRTITTALKARRKFVFINGTIQKPVENGKLLNWETVNSMWDYLEKRFSVANRPRLQQLCAEITCCKQTKEMSLEQYYNKLTGLFDEVSRLKPLHRCSCRHCTCNLAGRFRKTVRRRNSINIWWGLMMICMAWFALIVVLLSIPSLDDAYSTFTQDGQSKVVVKAHVETESVHAFAVQPVPSLHRLERIDRSKLQCSHCRQKGHDVATCFKLYGYPEWWEKKHKRGKGTGLRTPIQPVIGCGQPAGP</sequence>
<dbReference type="EMBL" id="BAABME010001894">
    <property type="protein sequence ID" value="GAA0152009.1"/>
    <property type="molecule type" value="Genomic_DNA"/>
</dbReference>
<keyword evidence="4" id="KW-1185">Reference proteome</keyword>
<feature type="domain" description="Retrotransposon Copia-like N-terminal" evidence="2">
    <location>
        <begin position="20"/>
        <end position="63"/>
    </location>
</feature>
<evidence type="ECO:0000256" key="1">
    <source>
        <dbReference type="SAM" id="Phobius"/>
    </source>
</evidence>
<feature type="transmembrane region" description="Helical" evidence="1">
    <location>
        <begin position="159"/>
        <end position="181"/>
    </location>
</feature>
<reference evidence="3 4" key="1">
    <citation type="submission" date="2024-01" db="EMBL/GenBank/DDBJ databases">
        <title>The complete chloroplast genome sequence of Lithospermum erythrorhizon: insights into the phylogenetic relationship among Boraginaceae species and the maternal lineages of purple gromwells.</title>
        <authorList>
            <person name="Okada T."/>
            <person name="Watanabe K."/>
        </authorList>
    </citation>
    <scope>NUCLEOTIDE SEQUENCE [LARGE SCALE GENOMIC DNA]</scope>
</reference>
<keyword evidence="1" id="KW-0812">Transmembrane</keyword>
<keyword evidence="1" id="KW-0472">Membrane</keyword>
<comment type="caution">
    <text evidence="3">The sequence shown here is derived from an EMBL/GenBank/DDBJ whole genome shotgun (WGS) entry which is preliminary data.</text>
</comment>
<dbReference type="AlphaFoldDB" id="A0AAV3PJX4"/>
<evidence type="ECO:0000313" key="4">
    <source>
        <dbReference type="Proteomes" id="UP001454036"/>
    </source>
</evidence>
<dbReference type="PANTHER" id="PTHR37610">
    <property type="entry name" value="CCHC-TYPE DOMAIN-CONTAINING PROTEIN"/>
    <property type="match status" value="1"/>
</dbReference>
<dbReference type="InterPro" id="IPR029472">
    <property type="entry name" value="Copia-like_N"/>
</dbReference>
<keyword evidence="1" id="KW-1133">Transmembrane helix</keyword>
<name>A0AAV3PJX4_LITER</name>
<evidence type="ECO:0000259" key="2">
    <source>
        <dbReference type="Pfam" id="PF14244"/>
    </source>
</evidence>
<proteinExistence type="predicted"/>
<dbReference type="Proteomes" id="UP001454036">
    <property type="component" value="Unassembled WGS sequence"/>
</dbReference>
<accession>A0AAV3PJX4</accession>
<gene>
    <name evidence="3" type="ORF">LIER_10600</name>
</gene>
<dbReference type="PANTHER" id="PTHR37610:SF101">
    <property type="entry name" value="(RAPE) HYPOTHETICAL PROTEIN"/>
    <property type="match status" value="1"/>
</dbReference>
<protein>
    <recommendedName>
        <fullName evidence="2">Retrotransposon Copia-like N-terminal domain-containing protein</fullName>
    </recommendedName>
</protein>
<dbReference type="Pfam" id="PF14244">
    <property type="entry name" value="Retrotran_gag_3"/>
    <property type="match status" value="1"/>
</dbReference>
<evidence type="ECO:0000313" key="3">
    <source>
        <dbReference type="EMBL" id="GAA0152009.1"/>
    </source>
</evidence>
<organism evidence="3 4">
    <name type="scientific">Lithospermum erythrorhizon</name>
    <name type="common">Purple gromwell</name>
    <name type="synonym">Lithospermum officinale var. erythrorhizon</name>
    <dbReference type="NCBI Taxonomy" id="34254"/>
    <lineage>
        <taxon>Eukaryota</taxon>
        <taxon>Viridiplantae</taxon>
        <taxon>Streptophyta</taxon>
        <taxon>Embryophyta</taxon>
        <taxon>Tracheophyta</taxon>
        <taxon>Spermatophyta</taxon>
        <taxon>Magnoliopsida</taxon>
        <taxon>eudicotyledons</taxon>
        <taxon>Gunneridae</taxon>
        <taxon>Pentapetalae</taxon>
        <taxon>asterids</taxon>
        <taxon>lamiids</taxon>
        <taxon>Boraginales</taxon>
        <taxon>Boraginaceae</taxon>
        <taxon>Boraginoideae</taxon>
        <taxon>Lithospermeae</taxon>
        <taxon>Lithospermum</taxon>
    </lineage>
</organism>